<dbReference type="AlphaFoldDB" id="A0A1J0GL39"/>
<evidence type="ECO:0000313" key="2">
    <source>
        <dbReference type="EMBL" id="APC42057.1"/>
    </source>
</evidence>
<dbReference type="SUPFAM" id="SSF53146">
    <property type="entry name" value="Nitrogenase accessory factor-like"/>
    <property type="match status" value="1"/>
</dbReference>
<dbReference type="EMBL" id="CP015756">
    <property type="protein sequence ID" value="APC42057.1"/>
    <property type="molecule type" value="Genomic_DNA"/>
</dbReference>
<accession>A0A1J0GL39</accession>
<reference evidence="3" key="1">
    <citation type="journal article" date="2016" name="Front. Microbiol.">
        <title>Complete Genome Sequence of Clostridium estertheticum DSM 8809, a Microbe Identified in Spoiled Vacuum Packed Beef.</title>
        <authorList>
            <person name="Yu Z."/>
            <person name="Gunn L."/>
            <person name="Brennan E."/>
            <person name="Reid R."/>
            <person name="Wall P.G."/>
            <person name="Gaora O.P."/>
            <person name="Hurley D."/>
            <person name="Bolton D."/>
            <person name="Fanning S."/>
        </authorList>
    </citation>
    <scope>NUCLEOTIDE SEQUENCE [LARGE SCALE GENOMIC DNA]</scope>
    <source>
        <strain evidence="3">DSM 8809</strain>
    </source>
</reference>
<gene>
    <name evidence="2" type="ORF">A7L45_19360</name>
</gene>
<proteinExistence type="predicted"/>
<dbReference type="KEGG" id="ceu:A7L45_19360"/>
<evidence type="ECO:0000259" key="1">
    <source>
        <dbReference type="Pfam" id="PF02579"/>
    </source>
</evidence>
<dbReference type="InterPro" id="IPR003731">
    <property type="entry name" value="Di-Nase_FeMo-co_biosynth"/>
</dbReference>
<evidence type="ECO:0000313" key="3">
    <source>
        <dbReference type="Proteomes" id="UP000182569"/>
    </source>
</evidence>
<keyword evidence="3" id="KW-1185">Reference proteome</keyword>
<dbReference type="PANTHER" id="PTHR42983">
    <property type="entry name" value="DINITROGENASE IRON-MOLYBDENUM COFACTOR PROTEIN-RELATED"/>
    <property type="match status" value="1"/>
</dbReference>
<name>A0A1J0GL39_9CLOT</name>
<dbReference type="Pfam" id="PF02579">
    <property type="entry name" value="Nitro_FeMo-Co"/>
    <property type="match status" value="1"/>
</dbReference>
<dbReference type="STRING" id="1552.A7L45_19360"/>
<organism evidence="2 3">
    <name type="scientific">Clostridium estertheticum subsp. estertheticum</name>
    <dbReference type="NCBI Taxonomy" id="1552"/>
    <lineage>
        <taxon>Bacteria</taxon>
        <taxon>Bacillati</taxon>
        <taxon>Bacillota</taxon>
        <taxon>Clostridia</taxon>
        <taxon>Eubacteriales</taxon>
        <taxon>Clostridiaceae</taxon>
        <taxon>Clostridium</taxon>
    </lineage>
</organism>
<dbReference type="Proteomes" id="UP000182569">
    <property type="component" value="Chromosome"/>
</dbReference>
<dbReference type="OrthoDB" id="280278at2"/>
<dbReference type="PANTHER" id="PTHR42983:SF1">
    <property type="entry name" value="IRON-MOLYBDENUM PROTEIN"/>
    <property type="match status" value="1"/>
</dbReference>
<protein>
    <submittedName>
        <fullName evidence="2">Diguanylate cyclase</fullName>
    </submittedName>
</protein>
<dbReference type="Gene3D" id="3.30.420.130">
    <property type="entry name" value="Dinitrogenase iron-molybdenum cofactor biosynthesis domain"/>
    <property type="match status" value="1"/>
</dbReference>
<dbReference type="GeneID" id="83590184"/>
<sequence length="118" mass="12643">MKIAIPNNGSMVNQHFGMSKSFVIVTIEDKKVISTQEISSAELQHEHQGLADLLKNQGATVVITGGIGGGAISGLEQNGLEVIKGASGEYSKVIEEYINGTLENKDVVCNHHGEHHHQ</sequence>
<dbReference type="InterPro" id="IPR036105">
    <property type="entry name" value="DiNase_FeMo-co_biosyn_sf"/>
</dbReference>
<feature type="domain" description="Dinitrogenase iron-molybdenum cofactor biosynthesis" evidence="1">
    <location>
        <begin position="9"/>
        <end position="98"/>
    </location>
</feature>
<dbReference type="RefSeq" id="WP_071614350.1">
    <property type="nucleotide sequence ID" value="NZ_CP015756.1"/>
</dbReference>